<feature type="signal peptide" evidence="1">
    <location>
        <begin position="1"/>
        <end position="25"/>
    </location>
</feature>
<dbReference type="RefSeq" id="WP_058225011.1">
    <property type="nucleotide sequence ID" value="NZ_LKLS01000127.1"/>
</dbReference>
<evidence type="ECO:0000256" key="1">
    <source>
        <dbReference type="SAM" id="SignalP"/>
    </source>
</evidence>
<keyword evidence="1" id="KW-0732">Signal</keyword>
<name>A0A0V8DW80_LACLL</name>
<evidence type="ECO:0008006" key="4">
    <source>
        <dbReference type="Google" id="ProtNLM"/>
    </source>
</evidence>
<sequence length="261" mass="28003">MRKKKLGIAILSLSVLTFVGITAKADDVTSPKIKVLPNGEVKLSAPKSAEKVITDDDKQVKYQVDSAIDLQNLTTGTNFTTPITVDSQIVSNDGTTTKGTTTITTDLSQAEVVNENNDLGVNFGSIAWQNIFGTKVFANSQNQNVSDKTYSISFRLNISWTISNGYAGLTTVSGVYGTAVDKVYVSASSVTTSTSGQIKGTSGYSQQVNDKNMGISSSWTITRNYKPVKVPASGALVGATYYATLKRGNDTWKFQTTNRAY</sequence>
<dbReference type="PATRIC" id="fig|1360.109.peg.2167"/>
<feature type="chain" id="PRO_5006891611" description="WxL domain-containing protein" evidence="1">
    <location>
        <begin position="26"/>
        <end position="261"/>
    </location>
</feature>
<evidence type="ECO:0000313" key="3">
    <source>
        <dbReference type="Proteomes" id="UP000053612"/>
    </source>
</evidence>
<dbReference type="AlphaFoldDB" id="A0A0V8DW80"/>
<protein>
    <recommendedName>
        <fullName evidence="4">WxL domain-containing protein</fullName>
    </recommendedName>
</protein>
<comment type="caution">
    <text evidence="2">The sequence shown here is derived from an EMBL/GenBank/DDBJ whole genome shotgun (WGS) entry which is preliminary data.</text>
</comment>
<dbReference type="Proteomes" id="UP000053612">
    <property type="component" value="Unassembled WGS sequence"/>
</dbReference>
<gene>
    <name evidence="2" type="ORF">LMG9449_1637</name>
</gene>
<reference evidence="3" key="1">
    <citation type="submission" date="2015-10" db="EMBL/GenBank/DDBJ databases">
        <title>Draft Genome Sequences of 11 Lactococcus lactis subspecies cremoris strains.</title>
        <authorList>
            <person name="Wels M."/>
            <person name="Backus L."/>
            <person name="Boekhorst J."/>
            <person name="Dijkstra A."/>
            <person name="Beerthuizen M."/>
            <person name="Kelly W."/>
            <person name="Siezen R."/>
            <person name="Bachmann H."/>
            <person name="Van Hijum S."/>
        </authorList>
    </citation>
    <scope>NUCLEOTIDE SEQUENCE [LARGE SCALE GENOMIC DNA]</scope>
    <source>
        <strain evidence="3">LMG9449</strain>
    </source>
</reference>
<evidence type="ECO:0000313" key="2">
    <source>
        <dbReference type="EMBL" id="KSU17631.1"/>
    </source>
</evidence>
<proteinExistence type="predicted"/>
<accession>A0A0V8DW80</accession>
<organism evidence="2 3">
    <name type="scientific">Lactococcus lactis subsp. lactis</name>
    <name type="common">Streptococcus lactis</name>
    <dbReference type="NCBI Taxonomy" id="1360"/>
    <lineage>
        <taxon>Bacteria</taxon>
        <taxon>Bacillati</taxon>
        <taxon>Bacillota</taxon>
        <taxon>Bacilli</taxon>
        <taxon>Lactobacillales</taxon>
        <taxon>Streptococcaceae</taxon>
        <taxon>Lactococcus</taxon>
    </lineage>
</organism>
<dbReference type="EMBL" id="LKLS01000127">
    <property type="protein sequence ID" value="KSU17631.1"/>
    <property type="molecule type" value="Genomic_DNA"/>
</dbReference>